<sequence length="139" mass="15978">MIDNEDNVVPEHPDCRGTDMSIQPFCIEWDGRKTLGKFVPPPYHLLLIAKLIGAADKPPSRNVRLPLQGYRVARTGSPVQAECCDQYNGKNDNADRRQDLTLKLTTKTRWITRRLKHIGYLSRRWTLLLSFSFQNLNAN</sequence>
<accession>A0A7W5ZTA1</accession>
<evidence type="ECO:0000313" key="2">
    <source>
        <dbReference type="Proteomes" id="UP000562395"/>
    </source>
</evidence>
<keyword evidence="2" id="KW-1185">Reference proteome</keyword>
<dbReference type="EMBL" id="JACICY010000001">
    <property type="protein sequence ID" value="MBB3858819.1"/>
    <property type="molecule type" value="Genomic_DNA"/>
</dbReference>
<protein>
    <submittedName>
        <fullName evidence="1">Uncharacterized protein</fullName>
    </submittedName>
</protein>
<dbReference type="AlphaFoldDB" id="A0A7W5ZTA1"/>
<comment type="caution">
    <text evidence="1">The sequence shown here is derived from an EMBL/GenBank/DDBJ whole genome shotgun (WGS) entry which is preliminary data.</text>
</comment>
<reference evidence="1 2" key="1">
    <citation type="submission" date="2020-08" db="EMBL/GenBank/DDBJ databases">
        <title>Genomic Encyclopedia of Type Strains, Phase IV (KMG-IV): sequencing the most valuable type-strain genomes for metagenomic binning, comparative biology and taxonomic classification.</title>
        <authorList>
            <person name="Goeker M."/>
        </authorList>
    </citation>
    <scope>NUCLEOTIDE SEQUENCE [LARGE SCALE GENOMIC DNA]</scope>
    <source>
        <strain evidence="1 2">DSM 14552</strain>
    </source>
</reference>
<name>A0A7W5ZTA1_9SPHN</name>
<gene>
    <name evidence="1" type="ORF">GGQ88_000059</name>
</gene>
<proteinExistence type="predicted"/>
<dbReference type="Proteomes" id="UP000562395">
    <property type="component" value="Unassembled WGS sequence"/>
</dbReference>
<organism evidence="1 2">
    <name type="scientific">Novosphingobium hassiacum</name>
    <dbReference type="NCBI Taxonomy" id="173676"/>
    <lineage>
        <taxon>Bacteria</taxon>
        <taxon>Pseudomonadati</taxon>
        <taxon>Pseudomonadota</taxon>
        <taxon>Alphaproteobacteria</taxon>
        <taxon>Sphingomonadales</taxon>
        <taxon>Sphingomonadaceae</taxon>
        <taxon>Novosphingobium</taxon>
    </lineage>
</organism>
<evidence type="ECO:0000313" key="1">
    <source>
        <dbReference type="EMBL" id="MBB3858819.1"/>
    </source>
</evidence>